<dbReference type="Gene3D" id="3.40.50.10230">
    <property type="entry name" value="Cobalamin biosynthesis CobH/CbiC, precorrin-8X methylmutase"/>
    <property type="match status" value="1"/>
</dbReference>
<evidence type="ECO:0000313" key="7">
    <source>
        <dbReference type="Proteomes" id="UP000291269"/>
    </source>
</evidence>
<dbReference type="UniPathway" id="UPA00148"/>
<evidence type="ECO:0000256" key="4">
    <source>
        <dbReference type="ARBA" id="ARBA00023235"/>
    </source>
</evidence>
<keyword evidence="7" id="KW-1185">Reference proteome</keyword>
<keyword evidence="4 6" id="KW-0413">Isomerase</keyword>
<protein>
    <submittedName>
        <fullName evidence="6">Precorrin-8X methylmutase</fullName>
        <ecNumber evidence="6">5.4.99.61</ecNumber>
    </submittedName>
</protein>
<dbReference type="InterPro" id="IPR003722">
    <property type="entry name" value="Cbl_synth_CobH/CbiC"/>
</dbReference>
<dbReference type="EMBL" id="SDOZ01000002">
    <property type="protein sequence ID" value="RXZ61325.1"/>
    <property type="molecule type" value="Genomic_DNA"/>
</dbReference>
<evidence type="ECO:0000259" key="5">
    <source>
        <dbReference type="Pfam" id="PF02570"/>
    </source>
</evidence>
<reference evidence="6 7" key="1">
    <citation type="journal article" date="2019" name="Gut">
        <title>Antibiotics-induced monodominance of a novel gut bacterial order.</title>
        <authorList>
            <person name="Hildebrand F."/>
            <person name="Moitinho-Silva L."/>
            <person name="Blasche S."/>
            <person name="Jahn M.T."/>
            <person name="Gossmann T.I."/>
            <person name="Heuerta-Cepas J."/>
            <person name="Hercog R."/>
            <person name="Luetge M."/>
            <person name="Bahram M."/>
            <person name="Pryszlak A."/>
            <person name="Alves R.J."/>
            <person name="Waszak S.M."/>
            <person name="Zhu A."/>
            <person name="Ye L."/>
            <person name="Costea P.I."/>
            <person name="Aalvink S."/>
            <person name="Belzer C."/>
            <person name="Forslund S.K."/>
            <person name="Sunagawa S."/>
            <person name="Hentschel U."/>
            <person name="Merten C."/>
            <person name="Patil K.R."/>
            <person name="Benes V."/>
            <person name="Bork P."/>
        </authorList>
    </citation>
    <scope>NUCLEOTIDE SEQUENCE [LARGE SCALE GENOMIC DNA]</scope>
    <source>
        <strain evidence="6 7">HDS1380</strain>
    </source>
</reference>
<proteinExistence type="inferred from homology"/>
<comment type="caution">
    <text evidence="6">The sequence shown here is derived from an EMBL/GenBank/DDBJ whole genome shotgun (WGS) entry which is preliminary data.</text>
</comment>
<sequence length="205" mass="21753">MQEMKPMEIERKSFEIIASELTVPLAAGTEDIVKRVIHATADFDYAENLVFSENAVKCARDAISGGCDIVTDTEMAKSGINKKILASFGGNVHCFVGNETVAREAERRGVTRSKVAMEHAAGLEKPCIFVIGNAPTALMSLLDLAEAGKVSPALVVGAPVGFVHVVESKERLLASGLPYIVARGRKGGSNVAAAIVNALVYAIRR</sequence>
<dbReference type="PANTHER" id="PTHR43588">
    <property type="entry name" value="COBALT-PRECORRIN-8 METHYLMUTASE"/>
    <property type="match status" value="1"/>
</dbReference>
<evidence type="ECO:0000256" key="3">
    <source>
        <dbReference type="ARBA" id="ARBA00022573"/>
    </source>
</evidence>
<organism evidence="6 7">
    <name type="scientific">Candidatus Borkfalkia ceftriaxoniphila</name>
    <dbReference type="NCBI Taxonomy" id="2508949"/>
    <lineage>
        <taxon>Bacteria</taxon>
        <taxon>Bacillati</taxon>
        <taxon>Bacillota</taxon>
        <taxon>Clostridia</taxon>
        <taxon>Christensenellales</taxon>
        <taxon>Christensenellaceae</taxon>
        <taxon>Candidatus Borkfalkia</taxon>
    </lineage>
</organism>
<evidence type="ECO:0000313" key="6">
    <source>
        <dbReference type="EMBL" id="RXZ61325.1"/>
    </source>
</evidence>
<dbReference type="RefSeq" id="WP_129223902.1">
    <property type="nucleotide sequence ID" value="NZ_SDOZ01000002.1"/>
</dbReference>
<dbReference type="AlphaFoldDB" id="A0A4Q2K9T8"/>
<comment type="pathway">
    <text evidence="1">Cofactor biosynthesis; adenosylcobalamin biosynthesis.</text>
</comment>
<dbReference type="EC" id="5.4.99.61" evidence="6"/>
<feature type="domain" description="Cobalamin biosynthesis precorrin-8X methylmutase CobH/CbiC" evidence="5">
    <location>
        <begin position="8"/>
        <end position="201"/>
    </location>
</feature>
<comment type="similarity">
    <text evidence="2">Belongs to the CobH/CbiC family.</text>
</comment>
<gene>
    <name evidence="6" type="primary">cbiC</name>
    <name evidence="6" type="ORF">ESZ91_02760</name>
</gene>
<dbReference type="PANTHER" id="PTHR43588:SF1">
    <property type="entry name" value="COBALT-PRECORRIN-8 METHYLMUTASE"/>
    <property type="match status" value="1"/>
</dbReference>
<dbReference type="Proteomes" id="UP000291269">
    <property type="component" value="Unassembled WGS sequence"/>
</dbReference>
<evidence type="ECO:0000256" key="1">
    <source>
        <dbReference type="ARBA" id="ARBA00004953"/>
    </source>
</evidence>
<dbReference type="GO" id="GO:0016993">
    <property type="term" value="F:precorrin-8X methylmutase activity"/>
    <property type="evidence" value="ECO:0007669"/>
    <property type="project" value="UniProtKB-EC"/>
</dbReference>
<keyword evidence="3" id="KW-0169">Cobalamin biosynthesis</keyword>
<accession>A0A4Q2K9T8</accession>
<dbReference type="GO" id="GO:0009236">
    <property type="term" value="P:cobalamin biosynthetic process"/>
    <property type="evidence" value="ECO:0007669"/>
    <property type="project" value="UniProtKB-UniPathway"/>
</dbReference>
<name>A0A4Q2K9T8_9FIRM</name>
<dbReference type="SUPFAM" id="SSF63965">
    <property type="entry name" value="Precorrin-8X methylmutase CbiC/CobH"/>
    <property type="match status" value="1"/>
</dbReference>
<dbReference type="InterPro" id="IPR036588">
    <property type="entry name" value="CobH/CbiC_sf"/>
</dbReference>
<dbReference type="Pfam" id="PF02570">
    <property type="entry name" value="CbiC"/>
    <property type="match status" value="1"/>
</dbReference>
<evidence type="ECO:0000256" key="2">
    <source>
        <dbReference type="ARBA" id="ARBA00009774"/>
    </source>
</evidence>
<dbReference type="OrthoDB" id="9780708at2"/>